<dbReference type="EMBL" id="DRMJ01000129">
    <property type="protein sequence ID" value="HHL42495.1"/>
    <property type="molecule type" value="Genomic_DNA"/>
</dbReference>
<dbReference type="InterPro" id="IPR053378">
    <property type="entry name" value="Prenyl_diphosphate_synthase"/>
</dbReference>
<dbReference type="PROSITE" id="PS00444">
    <property type="entry name" value="POLYPRENYL_SYNTHASE_2"/>
    <property type="match status" value="1"/>
</dbReference>
<dbReference type="SFLD" id="SFLDS00005">
    <property type="entry name" value="Isoprenoid_Synthase_Type_I"/>
    <property type="match status" value="1"/>
</dbReference>
<comment type="caution">
    <text evidence="8">The sequence shown here is derived from an EMBL/GenBank/DDBJ whole genome shotgun (WGS) entry which is preliminary data.</text>
</comment>
<dbReference type="InterPro" id="IPR033749">
    <property type="entry name" value="Polyprenyl_synt_CS"/>
</dbReference>
<evidence type="ECO:0000256" key="5">
    <source>
        <dbReference type="ARBA" id="ARBA00022842"/>
    </source>
</evidence>
<dbReference type="PANTHER" id="PTHR43281:SF1">
    <property type="entry name" value="FARNESYL DIPHOSPHATE SYNTHASE"/>
    <property type="match status" value="1"/>
</dbReference>
<evidence type="ECO:0000256" key="4">
    <source>
        <dbReference type="ARBA" id="ARBA00022723"/>
    </source>
</evidence>
<evidence type="ECO:0000256" key="6">
    <source>
        <dbReference type="ARBA" id="ARBA00023229"/>
    </source>
</evidence>
<dbReference type="SFLD" id="SFLDG01017">
    <property type="entry name" value="Polyprenyl_Transferase_Like"/>
    <property type="match status" value="1"/>
</dbReference>
<organism evidence="8">
    <name type="scientific">Hellea balneolensis</name>
    <dbReference type="NCBI Taxonomy" id="287478"/>
    <lineage>
        <taxon>Bacteria</taxon>
        <taxon>Pseudomonadati</taxon>
        <taxon>Pseudomonadota</taxon>
        <taxon>Alphaproteobacteria</taxon>
        <taxon>Maricaulales</taxon>
        <taxon>Robiginitomaculaceae</taxon>
        <taxon>Hellea</taxon>
    </lineage>
</organism>
<comment type="similarity">
    <text evidence="2 7">Belongs to the FPP/GGPP synthase family.</text>
</comment>
<proteinExistence type="inferred from homology"/>
<dbReference type="GO" id="GO:0005737">
    <property type="term" value="C:cytoplasm"/>
    <property type="evidence" value="ECO:0007669"/>
    <property type="project" value="UniProtKB-ARBA"/>
</dbReference>
<dbReference type="SUPFAM" id="SSF48576">
    <property type="entry name" value="Terpenoid synthases"/>
    <property type="match status" value="1"/>
</dbReference>
<dbReference type="PANTHER" id="PTHR43281">
    <property type="entry name" value="FARNESYL DIPHOSPHATE SYNTHASE"/>
    <property type="match status" value="1"/>
</dbReference>
<dbReference type="FunFam" id="1.10.600.10:FF:000001">
    <property type="entry name" value="Geranylgeranyl diphosphate synthase"/>
    <property type="match status" value="1"/>
</dbReference>
<dbReference type="Gene3D" id="1.10.600.10">
    <property type="entry name" value="Farnesyl Diphosphate Synthase"/>
    <property type="match status" value="1"/>
</dbReference>
<keyword evidence="5" id="KW-0460">Magnesium</keyword>
<dbReference type="NCBIfam" id="NF045485">
    <property type="entry name" value="FPPsyn"/>
    <property type="match status" value="1"/>
</dbReference>
<dbReference type="Proteomes" id="UP000885830">
    <property type="component" value="Unassembled WGS sequence"/>
</dbReference>
<keyword evidence="4" id="KW-0479">Metal-binding</keyword>
<evidence type="ECO:0000256" key="1">
    <source>
        <dbReference type="ARBA" id="ARBA00001946"/>
    </source>
</evidence>
<dbReference type="GO" id="GO:0016114">
    <property type="term" value="P:terpenoid biosynthetic process"/>
    <property type="evidence" value="ECO:0007669"/>
    <property type="project" value="UniProtKB-ARBA"/>
</dbReference>
<comment type="cofactor">
    <cofactor evidence="1">
        <name>Mg(2+)</name>
        <dbReference type="ChEBI" id="CHEBI:18420"/>
    </cofactor>
</comment>
<name>A0A7C5M2H2_9PROT</name>
<evidence type="ECO:0000256" key="2">
    <source>
        <dbReference type="ARBA" id="ARBA00006706"/>
    </source>
</evidence>
<protein>
    <submittedName>
        <fullName evidence="8">Polyprenyl synthetase family protein</fullName>
    </submittedName>
</protein>
<evidence type="ECO:0000256" key="7">
    <source>
        <dbReference type="RuleBase" id="RU004466"/>
    </source>
</evidence>
<gene>
    <name evidence="8" type="ORF">ENJ42_02660</name>
</gene>
<keyword evidence="6" id="KW-0414">Isoprene biosynthesis</keyword>
<dbReference type="PROSITE" id="PS00723">
    <property type="entry name" value="POLYPRENYL_SYNTHASE_1"/>
    <property type="match status" value="1"/>
</dbReference>
<dbReference type="InterPro" id="IPR000092">
    <property type="entry name" value="Polyprenyl_synt"/>
</dbReference>
<accession>A0A7C5M2H2</accession>
<dbReference type="Pfam" id="PF00348">
    <property type="entry name" value="polyprenyl_synt"/>
    <property type="match status" value="1"/>
</dbReference>
<dbReference type="GO" id="GO:0046872">
    <property type="term" value="F:metal ion binding"/>
    <property type="evidence" value="ECO:0007669"/>
    <property type="project" value="UniProtKB-KW"/>
</dbReference>
<evidence type="ECO:0000256" key="3">
    <source>
        <dbReference type="ARBA" id="ARBA00022679"/>
    </source>
</evidence>
<dbReference type="GO" id="GO:0004659">
    <property type="term" value="F:prenyltransferase activity"/>
    <property type="evidence" value="ECO:0007669"/>
    <property type="project" value="InterPro"/>
</dbReference>
<dbReference type="CDD" id="cd00685">
    <property type="entry name" value="Trans_IPPS_HT"/>
    <property type="match status" value="1"/>
</dbReference>
<evidence type="ECO:0000313" key="8">
    <source>
        <dbReference type="EMBL" id="HHL42495.1"/>
    </source>
</evidence>
<reference evidence="8" key="1">
    <citation type="journal article" date="2020" name="mSystems">
        <title>Genome- and Community-Level Interaction Insights into Carbon Utilization and Element Cycling Functions of Hydrothermarchaeota in Hydrothermal Sediment.</title>
        <authorList>
            <person name="Zhou Z."/>
            <person name="Liu Y."/>
            <person name="Xu W."/>
            <person name="Pan J."/>
            <person name="Luo Z.H."/>
            <person name="Li M."/>
        </authorList>
    </citation>
    <scope>NUCLEOTIDE SEQUENCE [LARGE SCALE GENOMIC DNA]</scope>
    <source>
        <strain evidence="8">HyVt-485</strain>
    </source>
</reference>
<dbReference type="InterPro" id="IPR008949">
    <property type="entry name" value="Isoprenoid_synthase_dom_sf"/>
</dbReference>
<keyword evidence="3 7" id="KW-0808">Transferase</keyword>
<sequence>MPSQSLDLNARLTKTAQRMESVLDGLLPKPEGAQAKIMQAVRYAVLGGGKRLRPFLMLETARLFGPIGNGLYRAASALECMHVYSLIHDDLPCMDDDDLRRGKPTVHKAYDEAMAVLAGDALLTLAFEILSHEETHGNADLRLKLITGLSKAGGMSGMIGGQVIDIYAPDYPQDEALIRQLQSLKTGALISYAVNAGALYGGANPEELAALSQYADLLGLAFQLRDDILDTEGSAQAMGKRTQKDAELGKATFVSIWGLEQAKSEAARLGQNAKQALDVFAERADTLRDTVDFVLSREK</sequence>
<dbReference type="AlphaFoldDB" id="A0A7C5M2H2"/>